<feature type="transmembrane region" description="Helical" evidence="1">
    <location>
        <begin position="58"/>
        <end position="78"/>
    </location>
</feature>
<name>A0A4U6UXF1_SETVI</name>
<dbReference type="Proteomes" id="UP000298652">
    <property type="component" value="Chromosome 4"/>
</dbReference>
<reference evidence="2" key="1">
    <citation type="submission" date="2019-03" db="EMBL/GenBank/DDBJ databases">
        <title>WGS assembly of Setaria viridis.</title>
        <authorList>
            <person name="Huang P."/>
            <person name="Jenkins J."/>
            <person name="Grimwood J."/>
            <person name="Barry K."/>
            <person name="Healey A."/>
            <person name="Mamidi S."/>
            <person name="Sreedasyam A."/>
            <person name="Shu S."/>
            <person name="Feldman M."/>
            <person name="Wu J."/>
            <person name="Yu Y."/>
            <person name="Chen C."/>
            <person name="Johnson J."/>
            <person name="Rokhsar D."/>
            <person name="Baxter I."/>
            <person name="Schmutz J."/>
            <person name="Brutnell T."/>
            <person name="Kellogg E."/>
        </authorList>
    </citation>
    <scope>NUCLEOTIDE SEQUENCE [LARGE SCALE GENOMIC DNA]</scope>
</reference>
<evidence type="ECO:0000313" key="2">
    <source>
        <dbReference type="EMBL" id="TKW21350.1"/>
    </source>
</evidence>
<proteinExistence type="predicted"/>
<gene>
    <name evidence="2" type="ORF">SEVIR_4G164400v2</name>
</gene>
<sequence>MAAAGWWPSRQPHVAAGGAFALVLLVLMRWRWRRGTTKFAGCGADVLLELKLEGVLSGGGHSGSLVAYCLVGLLLAAWRERRRGCRRGEEQ</sequence>
<evidence type="ECO:0000256" key="1">
    <source>
        <dbReference type="SAM" id="Phobius"/>
    </source>
</evidence>
<dbReference type="AlphaFoldDB" id="A0A4U6UXF1"/>
<dbReference type="Gramene" id="TKW21350">
    <property type="protein sequence ID" value="TKW21350"/>
    <property type="gene ID" value="SEVIR_4G164400v2"/>
</dbReference>
<dbReference type="EMBL" id="CM016555">
    <property type="protein sequence ID" value="TKW21350.1"/>
    <property type="molecule type" value="Genomic_DNA"/>
</dbReference>
<evidence type="ECO:0000313" key="3">
    <source>
        <dbReference type="Proteomes" id="UP000298652"/>
    </source>
</evidence>
<keyword evidence="1" id="KW-0472">Membrane</keyword>
<organism evidence="2 3">
    <name type="scientific">Setaria viridis</name>
    <name type="common">Green bristlegrass</name>
    <name type="synonym">Setaria italica subsp. viridis</name>
    <dbReference type="NCBI Taxonomy" id="4556"/>
    <lineage>
        <taxon>Eukaryota</taxon>
        <taxon>Viridiplantae</taxon>
        <taxon>Streptophyta</taxon>
        <taxon>Embryophyta</taxon>
        <taxon>Tracheophyta</taxon>
        <taxon>Spermatophyta</taxon>
        <taxon>Magnoliopsida</taxon>
        <taxon>Liliopsida</taxon>
        <taxon>Poales</taxon>
        <taxon>Poaceae</taxon>
        <taxon>PACMAD clade</taxon>
        <taxon>Panicoideae</taxon>
        <taxon>Panicodae</taxon>
        <taxon>Paniceae</taxon>
        <taxon>Cenchrinae</taxon>
        <taxon>Setaria</taxon>
    </lineage>
</organism>
<feature type="transmembrane region" description="Helical" evidence="1">
    <location>
        <begin position="12"/>
        <end position="30"/>
    </location>
</feature>
<keyword evidence="1" id="KW-0812">Transmembrane</keyword>
<keyword evidence="3" id="KW-1185">Reference proteome</keyword>
<keyword evidence="1" id="KW-1133">Transmembrane helix</keyword>
<protein>
    <submittedName>
        <fullName evidence="2">Uncharacterized protein</fullName>
    </submittedName>
</protein>
<accession>A0A4U6UXF1</accession>